<name>A0AAD9IWF4_9ANNE</name>
<dbReference type="EMBL" id="JAODUP010001017">
    <property type="protein sequence ID" value="KAK2141919.1"/>
    <property type="molecule type" value="Genomic_DNA"/>
</dbReference>
<dbReference type="AlphaFoldDB" id="A0AAD9IWF4"/>
<feature type="region of interest" description="Disordered" evidence="1">
    <location>
        <begin position="673"/>
        <end position="698"/>
    </location>
</feature>
<feature type="compositionally biased region" description="Polar residues" evidence="1">
    <location>
        <begin position="606"/>
        <end position="616"/>
    </location>
</feature>
<feature type="compositionally biased region" description="Basic and acidic residues" evidence="1">
    <location>
        <begin position="620"/>
        <end position="630"/>
    </location>
</feature>
<keyword evidence="3" id="KW-1185">Reference proteome</keyword>
<dbReference type="Proteomes" id="UP001208570">
    <property type="component" value="Unassembled WGS sequence"/>
</dbReference>
<organism evidence="2 3">
    <name type="scientific">Paralvinella palmiformis</name>
    <dbReference type="NCBI Taxonomy" id="53620"/>
    <lineage>
        <taxon>Eukaryota</taxon>
        <taxon>Metazoa</taxon>
        <taxon>Spiralia</taxon>
        <taxon>Lophotrochozoa</taxon>
        <taxon>Annelida</taxon>
        <taxon>Polychaeta</taxon>
        <taxon>Sedentaria</taxon>
        <taxon>Canalipalpata</taxon>
        <taxon>Terebellida</taxon>
        <taxon>Terebelliformia</taxon>
        <taxon>Alvinellidae</taxon>
        <taxon>Paralvinella</taxon>
    </lineage>
</organism>
<gene>
    <name evidence="2" type="ORF">LSH36_1017g00001</name>
</gene>
<feature type="region of interest" description="Disordered" evidence="1">
    <location>
        <begin position="606"/>
        <end position="652"/>
    </location>
</feature>
<feature type="compositionally biased region" description="Acidic residues" evidence="1">
    <location>
        <begin position="753"/>
        <end position="763"/>
    </location>
</feature>
<sequence length="769" mass="87263">MVPEGYTLHYKRYLCDQFEFVVPEEIYKSDKEITIRQLINNYIVEPLRQGNKIVVDDSFGTSNKRKSYVQLMKKKIPQLTCDCYKFIPQNGLDQLYWMREFLVAELTNSRSEDLLESLHGLKLDNWFSTAEPPGDDEGFNNIKEILLPLVAQCNFQFEVPALFIQWEAMLTTSDEPEILDCVSEVINLWYASNPCGRVLVTTEGYLSTGHRSYGIVNHHGTINEKTSQINKLMKQFIKQLSFPVYFLLIHRQLTADDYSIPPRPGTLAYLQRLHYLNLYHPVSISGKHIKYCLYGIVDKSVGHSYSWSRCAGTLYLYHTSDHMKMAAYTGMKYIKASRAFTHPQLVKFNHTATQTKPLAMLNNMEVIPYGGGDVDKTINWDKPKIPFYAEMLDANDFCVAYKIMAGRTLYMFVKDAGTLQKYQEEYESNATLSSTNMPSRILKLCKQPLPMVLSGRQPDSKQSTDIHTRKLPQWMVSKKPEKKHNDISKLKKGDVSNIGKQSDIHGKTIYVMSSDELIEAARLILLEAGESAPSDEEIQAYLNRDDDNSEDDVESEIQTVMKMPLQKSNPTPLAEYMSMGRADNKTFEGNDEVIHSDSALNLELTLSETDKSGTPNGSPPEKRLKSREGVSKFLDSPLPENKNKQMETEQSSEDINMIGDSAMSCFLHMNQNTDEWNNSNSQSVMNESHSLDGNTNCKSSHPRILISGKAEDGIPTKLGATSLAADSSKSHLKLENKCDTKVEKRCSQPRKDDDEDDNDDDFSILEGLI</sequence>
<reference evidence="2" key="1">
    <citation type="journal article" date="2023" name="Mol. Biol. Evol.">
        <title>Third-Generation Sequencing Reveals the Adaptive Role of the Epigenome in Three Deep-Sea Polychaetes.</title>
        <authorList>
            <person name="Perez M."/>
            <person name="Aroh O."/>
            <person name="Sun Y."/>
            <person name="Lan Y."/>
            <person name="Juniper S.K."/>
            <person name="Young C.R."/>
            <person name="Angers B."/>
            <person name="Qian P.Y."/>
        </authorList>
    </citation>
    <scope>NUCLEOTIDE SEQUENCE</scope>
    <source>
        <strain evidence="2">P08H-3</strain>
    </source>
</reference>
<feature type="region of interest" description="Disordered" evidence="1">
    <location>
        <begin position="724"/>
        <end position="769"/>
    </location>
</feature>
<comment type="caution">
    <text evidence="2">The sequence shown here is derived from an EMBL/GenBank/DDBJ whole genome shotgun (WGS) entry which is preliminary data.</text>
</comment>
<evidence type="ECO:0000313" key="2">
    <source>
        <dbReference type="EMBL" id="KAK2141919.1"/>
    </source>
</evidence>
<feature type="compositionally biased region" description="Basic and acidic residues" evidence="1">
    <location>
        <begin position="728"/>
        <end position="752"/>
    </location>
</feature>
<accession>A0AAD9IWF4</accession>
<proteinExistence type="predicted"/>
<protein>
    <submittedName>
        <fullName evidence="2">Uncharacterized protein</fullName>
    </submittedName>
</protein>
<evidence type="ECO:0000313" key="3">
    <source>
        <dbReference type="Proteomes" id="UP001208570"/>
    </source>
</evidence>
<evidence type="ECO:0000256" key="1">
    <source>
        <dbReference type="SAM" id="MobiDB-lite"/>
    </source>
</evidence>